<reference evidence="3" key="1">
    <citation type="submission" date="2016-06" db="UniProtKB">
        <authorList>
            <consortium name="WormBaseParasite"/>
        </authorList>
    </citation>
    <scope>IDENTIFICATION</scope>
</reference>
<dbReference type="WBParaSite" id="TCNE_0001815201-mRNA-1">
    <property type="protein sequence ID" value="TCNE_0001815201-mRNA-1"/>
    <property type="gene ID" value="TCNE_0001815201"/>
</dbReference>
<reference evidence="1 2" key="2">
    <citation type="submission" date="2018-11" db="EMBL/GenBank/DDBJ databases">
        <authorList>
            <consortium name="Pathogen Informatics"/>
        </authorList>
    </citation>
    <scope>NUCLEOTIDE SEQUENCE [LARGE SCALE GENOMIC DNA]</scope>
</reference>
<proteinExistence type="predicted"/>
<keyword evidence="2" id="KW-1185">Reference proteome</keyword>
<dbReference type="EMBL" id="UYWY01025181">
    <property type="protein sequence ID" value="VDM49469.1"/>
    <property type="molecule type" value="Genomic_DNA"/>
</dbReference>
<gene>
    <name evidence="1" type="ORF">TCNE_LOCUS18148</name>
</gene>
<dbReference type="AlphaFoldDB" id="A0A183VBM8"/>
<sequence length="281" mass="31439">MFNIDPIAFAGMFVLSPEVFGELGSVGVVDDVVFTFANNPSAVRSYDLNDFISHRQSFHPNSLQCAAARTDAGEGISGEVRLDETPTPLVAPRFCFDFADRDYRQLAFSSIRSMLLLLPSVAGIADGLRTTPSYHGFSCANQSSAEYKVSCASLDASGLRTCDVSSGRIRTSIARGWYFSCMQLPVQRELVFTSVLCVAVFRRFGNGHVELRDQWRSTLRVDENRLYRGSRREAMISQYGRRIRAAKDIVLKREFMVNNFAHLYCLPMTDHDYCGAVFCIV</sequence>
<evidence type="ECO:0000313" key="2">
    <source>
        <dbReference type="Proteomes" id="UP000050794"/>
    </source>
</evidence>
<evidence type="ECO:0000313" key="3">
    <source>
        <dbReference type="WBParaSite" id="TCNE_0001815201-mRNA-1"/>
    </source>
</evidence>
<dbReference type="Proteomes" id="UP000050794">
    <property type="component" value="Unassembled WGS sequence"/>
</dbReference>
<organism evidence="2 3">
    <name type="scientific">Toxocara canis</name>
    <name type="common">Canine roundworm</name>
    <dbReference type="NCBI Taxonomy" id="6265"/>
    <lineage>
        <taxon>Eukaryota</taxon>
        <taxon>Metazoa</taxon>
        <taxon>Ecdysozoa</taxon>
        <taxon>Nematoda</taxon>
        <taxon>Chromadorea</taxon>
        <taxon>Rhabditida</taxon>
        <taxon>Spirurina</taxon>
        <taxon>Ascaridomorpha</taxon>
        <taxon>Ascaridoidea</taxon>
        <taxon>Toxocaridae</taxon>
        <taxon>Toxocara</taxon>
    </lineage>
</organism>
<accession>A0A183VBM8</accession>
<protein>
    <submittedName>
        <fullName evidence="3">Secreted protein</fullName>
    </submittedName>
</protein>
<name>A0A183VBM8_TOXCA</name>
<evidence type="ECO:0000313" key="1">
    <source>
        <dbReference type="EMBL" id="VDM49469.1"/>
    </source>
</evidence>